<dbReference type="InterPro" id="IPR014922">
    <property type="entry name" value="YdhG-like"/>
</dbReference>
<dbReference type="RefSeq" id="WP_091052864.1">
    <property type="nucleotide sequence ID" value="NZ_FNGF01000006.1"/>
</dbReference>
<proteinExistence type="predicted"/>
<sequence>MAKTQYATVDEYIAAFPPDVQRALTTVREAIRAAVPEAEEVISYSIPAFRLHGPVLYFSAYTKHLAVSSVPETIEHFQGELGGYKTSKSQFQVPHGTPIPVELIARMAKWRAGENTRRAEAT</sequence>
<evidence type="ECO:0000313" key="3">
    <source>
        <dbReference type="Proteomes" id="UP000198662"/>
    </source>
</evidence>
<protein>
    <submittedName>
        <fullName evidence="2">Uncharacterized conserved protein YdhG, YjbR/CyaY-like superfamily, DUF1801 family</fullName>
    </submittedName>
</protein>
<dbReference type="Proteomes" id="UP000198662">
    <property type="component" value="Unassembled WGS sequence"/>
</dbReference>
<feature type="domain" description="YdhG-like" evidence="1">
    <location>
        <begin position="21"/>
        <end position="110"/>
    </location>
</feature>
<keyword evidence="3" id="KW-1185">Reference proteome</keyword>
<dbReference type="OrthoDB" id="3236524at2"/>
<evidence type="ECO:0000313" key="2">
    <source>
        <dbReference type="EMBL" id="SDL46050.1"/>
    </source>
</evidence>
<evidence type="ECO:0000259" key="1">
    <source>
        <dbReference type="Pfam" id="PF08818"/>
    </source>
</evidence>
<dbReference type="SUPFAM" id="SSF159888">
    <property type="entry name" value="YdhG-like"/>
    <property type="match status" value="1"/>
</dbReference>
<organism evidence="2 3">
    <name type="scientific">Glycomyces sambucus</name>
    <dbReference type="NCBI Taxonomy" id="380244"/>
    <lineage>
        <taxon>Bacteria</taxon>
        <taxon>Bacillati</taxon>
        <taxon>Actinomycetota</taxon>
        <taxon>Actinomycetes</taxon>
        <taxon>Glycomycetales</taxon>
        <taxon>Glycomycetaceae</taxon>
        <taxon>Glycomyces</taxon>
    </lineage>
</organism>
<gene>
    <name evidence="2" type="ORF">SAMN05216298_3914</name>
</gene>
<dbReference type="AlphaFoldDB" id="A0A1G9K812"/>
<accession>A0A1G9K812</accession>
<name>A0A1G9K812_9ACTN</name>
<dbReference type="EMBL" id="FNGF01000006">
    <property type="protein sequence ID" value="SDL46050.1"/>
    <property type="molecule type" value="Genomic_DNA"/>
</dbReference>
<dbReference type="Gene3D" id="3.90.1150.200">
    <property type="match status" value="1"/>
</dbReference>
<dbReference type="STRING" id="380244.SAMN05216298_3914"/>
<reference evidence="3" key="1">
    <citation type="submission" date="2016-10" db="EMBL/GenBank/DDBJ databases">
        <authorList>
            <person name="Varghese N."/>
            <person name="Submissions S."/>
        </authorList>
    </citation>
    <scope>NUCLEOTIDE SEQUENCE [LARGE SCALE GENOMIC DNA]</scope>
    <source>
        <strain evidence="3">CGMCC 4.3147</strain>
    </source>
</reference>
<dbReference type="Pfam" id="PF08818">
    <property type="entry name" value="DUF1801"/>
    <property type="match status" value="1"/>
</dbReference>